<evidence type="ECO:0000313" key="10">
    <source>
        <dbReference type="Proteomes" id="UP000887578"/>
    </source>
</evidence>
<comment type="cofactor">
    <cofactor evidence="7 8">
        <name>Zn(2+)</name>
        <dbReference type="ChEBI" id="CHEBI:29105"/>
    </cofactor>
    <text evidence="7 8">Binds 1 zinc ion per subunit.</text>
</comment>
<evidence type="ECO:0000256" key="7">
    <source>
        <dbReference type="PROSITE-ProRule" id="PRU01211"/>
    </source>
</evidence>
<evidence type="ECO:0000256" key="3">
    <source>
        <dbReference type="ARBA" id="ARBA00022801"/>
    </source>
</evidence>
<name>A0A914QJY8_9BILA</name>
<keyword evidence="10" id="KW-1185">Reference proteome</keyword>
<dbReference type="PRINTS" id="PR00480">
    <property type="entry name" value="ASTACIN"/>
</dbReference>
<comment type="caution">
    <text evidence="7">Lacks conserved residue(s) required for the propagation of feature annotation.</text>
</comment>
<keyword evidence="6" id="KW-1015">Disulfide bond</keyword>
<feature type="binding site" evidence="7">
    <location>
        <position position="178"/>
    </location>
    <ligand>
        <name>Zn(2+)</name>
        <dbReference type="ChEBI" id="CHEBI:29105"/>
        <note>catalytic</note>
    </ligand>
</feature>
<dbReference type="AlphaFoldDB" id="A0A914QJY8"/>
<reference evidence="11" key="1">
    <citation type="submission" date="2022-11" db="UniProtKB">
        <authorList>
            <consortium name="WormBaseParasite"/>
        </authorList>
    </citation>
    <scope>IDENTIFICATION</scope>
</reference>
<keyword evidence="8" id="KW-0732">Signal</keyword>
<protein>
    <recommendedName>
        <fullName evidence="8">Metalloendopeptidase</fullName>
        <ecNumber evidence="8">3.4.24.-</ecNumber>
    </recommendedName>
</protein>
<dbReference type="GO" id="GO:0008270">
    <property type="term" value="F:zinc ion binding"/>
    <property type="evidence" value="ECO:0007669"/>
    <property type="project" value="UniProtKB-UniRule"/>
</dbReference>
<dbReference type="Gene3D" id="3.40.390.10">
    <property type="entry name" value="Collagenase (Catalytic Domain)"/>
    <property type="match status" value="1"/>
</dbReference>
<dbReference type="GO" id="GO:0006508">
    <property type="term" value="P:proteolysis"/>
    <property type="evidence" value="ECO:0007669"/>
    <property type="project" value="UniProtKB-KW"/>
</dbReference>
<organism evidence="10 11">
    <name type="scientific">Panagrolaimus davidi</name>
    <dbReference type="NCBI Taxonomy" id="227884"/>
    <lineage>
        <taxon>Eukaryota</taxon>
        <taxon>Metazoa</taxon>
        <taxon>Ecdysozoa</taxon>
        <taxon>Nematoda</taxon>
        <taxon>Chromadorea</taxon>
        <taxon>Rhabditida</taxon>
        <taxon>Tylenchina</taxon>
        <taxon>Panagrolaimomorpha</taxon>
        <taxon>Panagrolaimoidea</taxon>
        <taxon>Panagrolaimidae</taxon>
        <taxon>Panagrolaimus</taxon>
    </lineage>
</organism>
<keyword evidence="3 7" id="KW-0378">Hydrolase</keyword>
<dbReference type="GO" id="GO:0004222">
    <property type="term" value="F:metalloendopeptidase activity"/>
    <property type="evidence" value="ECO:0007669"/>
    <property type="project" value="UniProtKB-UniRule"/>
</dbReference>
<dbReference type="Pfam" id="PF01400">
    <property type="entry name" value="Astacin"/>
    <property type="match status" value="1"/>
</dbReference>
<feature type="chain" id="PRO_5038161117" description="Metalloendopeptidase" evidence="8">
    <location>
        <begin position="21"/>
        <end position="246"/>
    </location>
</feature>
<feature type="domain" description="Peptidase M12A" evidence="9">
    <location>
        <begin position="67"/>
        <end position="246"/>
    </location>
</feature>
<evidence type="ECO:0000256" key="8">
    <source>
        <dbReference type="RuleBase" id="RU361183"/>
    </source>
</evidence>
<keyword evidence="2 7" id="KW-0479">Metal-binding</keyword>
<dbReference type="WBParaSite" id="PDA_v2.g3924.t1">
    <property type="protein sequence ID" value="PDA_v2.g3924.t1"/>
    <property type="gene ID" value="PDA_v2.g3924"/>
</dbReference>
<feature type="signal peptide" evidence="8">
    <location>
        <begin position="1"/>
        <end position="20"/>
    </location>
</feature>
<evidence type="ECO:0000313" key="11">
    <source>
        <dbReference type="WBParaSite" id="PDA_v2.g3924.t1"/>
    </source>
</evidence>
<dbReference type="Proteomes" id="UP000887578">
    <property type="component" value="Unplaced"/>
</dbReference>
<evidence type="ECO:0000256" key="1">
    <source>
        <dbReference type="ARBA" id="ARBA00022670"/>
    </source>
</evidence>
<feature type="binding site" evidence="7">
    <location>
        <position position="168"/>
    </location>
    <ligand>
        <name>Zn(2+)</name>
        <dbReference type="ChEBI" id="CHEBI:29105"/>
        <note>catalytic</note>
    </ligand>
</feature>
<feature type="binding site" evidence="7">
    <location>
        <position position="172"/>
    </location>
    <ligand>
        <name>Zn(2+)</name>
        <dbReference type="ChEBI" id="CHEBI:29105"/>
        <note>catalytic</note>
    </ligand>
</feature>
<sequence>MKKFYNIFILSLFLPKLLLTTKVDPDLISFNAKLWSKLLSDQRSETEYDDINTDDDIRKRKKVEFSNGIDSNFDGEESVPWPNGEIPYTFDNIKFDQTFLMEFYSALKEFHTKTCVKFRPKRGSDRYFIKIIKDEGCWSYVGLQPELIDIGQEISLGDECWKKGIIIHELTHVLGFFHEHSRFDRDLYINLNHQNIQKNRIRQFDKRPKEKVDEFGTYDFLSILHYESTAFAIDKRHPTIIPKIQK</sequence>
<dbReference type="PANTHER" id="PTHR10127:SF780">
    <property type="entry name" value="METALLOENDOPEPTIDASE"/>
    <property type="match status" value="1"/>
</dbReference>
<dbReference type="CDD" id="cd04280">
    <property type="entry name" value="ZnMc_astacin_like"/>
    <property type="match status" value="1"/>
</dbReference>
<dbReference type="SUPFAM" id="SSF55486">
    <property type="entry name" value="Metalloproteases ('zincins'), catalytic domain"/>
    <property type="match status" value="1"/>
</dbReference>
<dbReference type="EC" id="3.4.24.-" evidence="8"/>
<dbReference type="PROSITE" id="PS51864">
    <property type="entry name" value="ASTACIN"/>
    <property type="match status" value="1"/>
</dbReference>
<dbReference type="InterPro" id="IPR001506">
    <property type="entry name" value="Peptidase_M12A"/>
</dbReference>
<keyword evidence="1 7" id="KW-0645">Protease</keyword>
<evidence type="ECO:0000256" key="6">
    <source>
        <dbReference type="ARBA" id="ARBA00023157"/>
    </source>
</evidence>
<keyword evidence="4 7" id="KW-0862">Zinc</keyword>
<proteinExistence type="predicted"/>
<evidence type="ECO:0000256" key="2">
    <source>
        <dbReference type="ARBA" id="ARBA00022723"/>
    </source>
</evidence>
<feature type="active site" evidence="7">
    <location>
        <position position="169"/>
    </location>
</feature>
<dbReference type="InterPro" id="IPR006026">
    <property type="entry name" value="Peptidase_Metallo"/>
</dbReference>
<accession>A0A914QJY8</accession>
<dbReference type="InterPro" id="IPR024079">
    <property type="entry name" value="MetalloPept_cat_dom_sf"/>
</dbReference>
<keyword evidence="5 7" id="KW-0482">Metalloprotease</keyword>
<dbReference type="InterPro" id="IPR034035">
    <property type="entry name" value="Astacin-like_dom"/>
</dbReference>
<evidence type="ECO:0000256" key="5">
    <source>
        <dbReference type="ARBA" id="ARBA00023049"/>
    </source>
</evidence>
<dbReference type="SMART" id="SM00235">
    <property type="entry name" value="ZnMc"/>
    <property type="match status" value="1"/>
</dbReference>
<evidence type="ECO:0000256" key="4">
    <source>
        <dbReference type="ARBA" id="ARBA00022833"/>
    </source>
</evidence>
<dbReference type="PANTHER" id="PTHR10127">
    <property type="entry name" value="DISCOIDIN, CUB, EGF, LAMININ , AND ZINC METALLOPROTEASE DOMAIN CONTAINING"/>
    <property type="match status" value="1"/>
</dbReference>
<evidence type="ECO:0000259" key="9">
    <source>
        <dbReference type="PROSITE" id="PS51864"/>
    </source>
</evidence>